<dbReference type="OrthoDB" id="9801455at2"/>
<comment type="caution">
    <text evidence="1">The sequence shown here is derived from an EMBL/GenBank/DDBJ whole genome shotgun (WGS) entry which is preliminary data.</text>
</comment>
<reference evidence="2" key="1">
    <citation type="submission" date="2018-09" db="EMBL/GenBank/DDBJ databases">
        <authorList>
            <person name="Livingstone P.G."/>
            <person name="Whitworth D.E."/>
        </authorList>
    </citation>
    <scope>NUCLEOTIDE SEQUENCE [LARGE SCALE GENOMIC DNA]</scope>
    <source>
        <strain evidence="2">CA040B</strain>
    </source>
</reference>
<dbReference type="AlphaFoldDB" id="A0A3A8NE58"/>
<dbReference type="Proteomes" id="UP000273405">
    <property type="component" value="Unassembled WGS sequence"/>
</dbReference>
<evidence type="ECO:0000313" key="2">
    <source>
        <dbReference type="Proteomes" id="UP000273405"/>
    </source>
</evidence>
<dbReference type="RefSeq" id="WP_120626162.1">
    <property type="nucleotide sequence ID" value="NZ_RAWG01000090.1"/>
</dbReference>
<accession>A0A3A8NE58</accession>
<evidence type="ECO:0000313" key="1">
    <source>
        <dbReference type="EMBL" id="RKH42283.1"/>
    </source>
</evidence>
<protein>
    <submittedName>
        <fullName evidence="1">Uncharacterized protein</fullName>
    </submittedName>
</protein>
<keyword evidence="2" id="KW-1185">Reference proteome</keyword>
<name>A0A3A8NE58_9BACT</name>
<gene>
    <name evidence="1" type="ORF">D7X12_16190</name>
</gene>
<sequence>MKSYYDRLAAGDTQHRNFLNYINDENTVVDSSGSVEPHGGGMGPGCSSRDGSYWSRAGTWTHKPGTGARIGLVFQSGAGFVANFDYVRVYELKD</sequence>
<proteinExistence type="predicted"/>
<organism evidence="1 2">
    <name type="scientific">Corallococcus sicarius</name>
    <dbReference type="NCBI Taxonomy" id="2316726"/>
    <lineage>
        <taxon>Bacteria</taxon>
        <taxon>Pseudomonadati</taxon>
        <taxon>Myxococcota</taxon>
        <taxon>Myxococcia</taxon>
        <taxon>Myxococcales</taxon>
        <taxon>Cystobacterineae</taxon>
        <taxon>Myxococcaceae</taxon>
        <taxon>Corallococcus</taxon>
    </lineage>
</organism>
<dbReference type="EMBL" id="RAWG01000090">
    <property type="protein sequence ID" value="RKH42283.1"/>
    <property type="molecule type" value="Genomic_DNA"/>
</dbReference>